<comment type="caution">
    <text evidence="2">The sequence shown here is derived from an EMBL/GenBank/DDBJ whole genome shotgun (WGS) entry which is preliminary data.</text>
</comment>
<dbReference type="Proteomes" id="UP000813461">
    <property type="component" value="Unassembled WGS sequence"/>
</dbReference>
<gene>
    <name evidence="2" type="ORF">FB567DRAFT_529041</name>
</gene>
<reference evidence="2" key="1">
    <citation type="journal article" date="2021" name="Nat. Commun.">
        <title>Genetic determinants of endophytism in the Arabidopsis root mycobiome.</title>
        <authorList>
            <person name="Mesny F."/>
            <person name="Miyauchi S."/>
            <person name="Thiergart T."/>
            <person name="Pickel B."/>
            <person name="Atanasova L."/>
            <person name="Karlsson M."/>
            <person name="Huettel B."/>
            <person name="Barry K.W."/>
            <person name="Haridas S."/>
            <person name="Chen C."/>
            <person name="Bauer D."/>
            <person name="Andreopoulos W."/>
            <person name="Pangilinan J."/>
            <person name="LaButti K."/>
            <person name="Riley R."/>
            <person name="Lipzen A."/>
            <person name="Clum A."/>
            <person name="Drula E."/>
            <person name="Henrissat B."/>
            <person name="Kohler A."/>
            <person name="Grigoriev I.V."/>
            <person name="Martin F.M."/>
            <person name="Hacquard S."/>
        </authorList>
    </citation>
    <scope>NUCLEOTIDE SEQUENCE</scope>
    <source>
        <strain evidence="2">MPI-SDFR-AT-0120</strain>
    </source>
</reference>
<dbReference type="InterPro" id="IPR036291">
    <property type="entry name" value="NAD(P)-bd_dom_sf"/>
</dbReference>
<name>A0A8K0VXC1_9PLEO</name>
<dbReference type="InterPro" id="IPR008030">
    <property type="entry name" value="NmrA-like"/>
</dbReference>
<dbReference type="Pfam" id="PF05368">
    <property type="entry name" value="NmrA"/>
    <property type="match status" value="1"/>
</dbReference>
<proteinExistence type="predicted"/>
<evidence type="ECO:0000313" key="3">
    <source>
        <dbReference type="Proteomes" id="UP000813461"/>
    </source>
</evidence>
<organism evidence="2 3">
    <name type="scientific">Paraphoma chrysanthemicola</name>
    <dbReference type="NCBI Taxonomy" id="798071"/>
    <lineage>
        <taxon>Eukaryota</taxon>
        <taxon>Fungi</taxon>
        <taxon>Dikarya</taxon>
        <taxon>Ascomycota</taxon>
        <taxon>Pezizomycotina</taxon>
        <taxon>Dothideomycetes</taxon>
        <taxon>Pleosporomycetidae</taxon>
        <taxon>Pleosporales</taxon>
        <taxon>Pleosporineae</taxon>
        <taxon>Phaeosphaeriaceae</taxon>
        <taxon>Paraphoma</taxon>
    </lineage>
</organism>
<sequence>MPSPTPVLVFGPTGGVGSSAALTAHRLGAHVYLAMRDTNKSVRGLSNPQDGFTRVQADLSDPKSLTAAVQTSGAKSAFVYVLHQSPDHMTSAFAALKDAGIEYVVLLSSYTVKGDPTQPENHVEYISALHAKTEEALRDSGLRYTAVRPAFFNTNVLWYVNDLKQGKVHLVYPETSHDYIAPSDIGTIAGKVLIQQPEESHVLLCGPELLTQYEAYSTIGKVLGKDVEIIEVDEEGWKDRLSFMPRPVLDTVANGMRKSHEGKSDLYKEPWFSEAVGNLRKWLKEEGGGTKFGQWVGENKELFA</sequence>
<feature type="domain" description="NmrA-like" evidence="1">
    <location>
        <begin position="7"/>
        <end position="250"/>
    </location>
</feature>
<evidence type="ECO:0000313" key="2">
    <source>
        <dbReference type="EMBL" id="KAH7084455.1"/>
    </source>
</evidence>
<accession>A0A8K0VXC1</accession>
<dbReference type="Gene3D" id="3.40.50.720">
    <property type="entry name" value="NAD(P)-binding Rossmann-like Domain"/>
    <property type="match status" value="1"/>
</dbReference>
<dbReference type="AlphaFoldDB" id="A0A8K0VXC1"/>
<dbReference type="PANTHER" id="PTHR43162">
    <property type="match status" value="1"/>
</dbReference>
<dbReference type="EMBL" id="JAGMVJ010000012">
    <property type="protein sequence ID" value="KAH7084455.1"/>
    <property type="molecule type" value="Genomic_DNA"/>
</dbReference>
<protein>
    <recommendedName>
        <fullName evidence="1">NmrA-like domain-containing protein</fullName>
    </recommendedName>
</protein>
<dbReference type="SUPFAM" id="SSF51735">
    <property type="entry name" value="NAD(P)-binding Rossmann-fold domains"/>
    <property type="match status" value="1"/>
</dbReference>
<dbReference type="OrthoDB" id="419598at2759"/>
<keyword evidence="3" id="KW-1185">Reference proteome</keyword>
<dbReference type="PANTHER" id="PTHR43162:SF1">
    <property type="entry name" value="PRESTALK A DIFFERENTIATION PROTEIN A"/>
    <property type="match status" value="1"/>
</dbReference>
<evidence type="ECO:0000259" key="1">
    <source>
        <dbReference type="Pfam" id="PF05368"/>
    </source>
</evidence>
<dbReference type="InterPro" id="IPR051604">
    <property type="entry name" value="Ergot_Alk_Oxidoreductase"/>
</dbReference>